<evidence type="ECO:0000313" key="2">
    <source>
        <dbReference type="Proteomes" id="UP001321475"/>
    </source>
</evidence>
<gene>
    <name evidence="1" type="ORF">GCM10025865_15810</name>
</gene>
<reference evidence="2" key="1">
    <citation type="journal article" date="2019" name="Int. J. Syst. Evol. Microbiol.">
        <title>The Global Catalogue of Microorganisms (GCM) 10K type strain sequencing project: providing services to taxonomists for standard genome sequencing and annotation.</title>
        <authorList>
            <consortium name="The Broad Institute Genomics Platform"/>
            <consortium name="The Broad Institute Genome Sequencing Center for Infectious Disease"/>
            <person name="Wu L."/>
            <person name="Ma J."/>
        </authorList>
    </citation>
    <scope>NUCLEOTIDE SEQUENCE [LARGE SCALE GENOMIC DNA]</scope>
    <source>
        <strain evidence="2">NBRC 108565</strain>
    </source>
</reference>
<protein>
    <recommendedName>
        <fullName evidence="3">YD repeat-containing protein</fullName>
    </recommendedName>
</protein>
<organism evidence="1 2">
    <name type="scientific">Paraoerskovia sediminicola</name>
    <dbReference type="NCBI Taxonomy" id="1138587"/>
    <lineage>
        <taxon>Bacteria</taxon>
        <taxon>Bacillati</taxon>
        <taxon>Actinomycetota</taxon>
        <taxon>Actinomycetes</taxon>
        <taxon>Micrococcales</taxon>
        <taxon>Cellulomonadaceae</taxon>
        <taxon>Paraoerskovia</taxon>
    </lineage>
</organism>
<dbReference type="Proteomes" id="UP001321475">
    <property type="component" value="Chromosome"/>
</dbReference>
<proteinExistence type="predicted"/>
<evidence type="ECO:0008006" key="3">
    <source>
        <dbReference type="Google" id="ProtNLM"/>
    </source>
</evidence>
<sequence>MGGYPVDVELRQTQAEVHDSSGRLVRSTAGSTSKIGVDTAFDGDSWRVIAVGNAEDR</sequence>
<accession>A0ABM8G2J5</accession>
<evidence type="ECO:0000313" key="1">
    <source>
        <dbReference type="EMBL" id="BDZ42282.1"/>
    </source>
</evidence>
<dbReference type="EMBL" id="AP027729">
    <property type="protein sequence ID" value="BDZ42282.1"/>
    <property type="molecule type" value="Genomic_DNA"/>
</dbReference>
<dbReference type="RefSeq" id="WP_286219273.1">
    <property type="nucleotide sequence ID" value="NZ_AP027729.1"/>
</dbReference>
<name>A0ABM8G2J5_9CELL</name>
<keyword evidence="2" id="KW-1185">Reference proteome</keyword>